<dbReference type="InterPro" id="IPR036188">
    <property type="entry name" value="FAD/NAD-bd_sf"/>
</dbReference>
<dbReference type="InterPro" id="IPR051205">
    <property type="entry name" value="UbiH/COQ6_monooxygenase"/>
</dbReference>
<dbReference type="SUPFAM" id="SSF51905">
    <property type="entry name" value="FAD/NAD(P)-binding domain"/>
    <property type="match status" value="1"/>
</dbReference>
<organism evidence="2 3">
    <name type="scientific">Actinomycetospora chibensis</name>
    <dbReference type="NCBI Taxonomy" id="663606"/>
    <lineage>
        <taxon>Bacteria</taxon>
        <taxon>Bacillati</taxon>
        <taxon>Actinomycetota</taxon>
        <taxon>Actinomycetes</taxon>
        <taxon>Pseudonocardiales</taxon>
        <taxon>Pseudonocardiaceae</taxon>
        <taxon>Actinomycetospora</taxon>
    </lineage>
</organism>
<accession>A0ABV9RL22</accession>
<feature type="domain" description="FAD dependent oxidoreductase" evidence="1">
    <location>
        <begin position="5"/>
        <end position="56"/>
    </location>
</feature>
<gene>
    <name evidence="2" type="ORF">ACFPEL_15595</name>
</gene>
<dbReference type="Proteomes" id="UP001595909">
    <property type="component" value="Unassembled WGS sequence"/>
</dbReference>
<dbReference type="PRINTS" id="PR00420">
    <property type="entry name" value="RNGMNOXGNASE"/>
</dbReference>
<dbReference type="Gene3D" id="3.50.50.60">
    <property type="entry name" value="FAD/NAD(P)-binding domain"/>
    <property type="match status" value="1"/>
</dbReference>
<evidence type="ECO:0000313" key="2">
    <source>
        <dbReference type="EMBL" id="MFC4833837.1"/>
    </source>
</evidence>
<reference evidence="3" key="1">
    <citation type="journal article" date="2019" name="Int. J. Syst. Evol. Microbiol.">
        <title>The Global Catalogue of Microorganisms (GCM) 10K type strain sequencing project: providing services to taxonomists for standard genome sequencing and annotation.</title>
        <authorList>
            <consortium name="The Broad Institute Genomics Platform"/>
            <consortium name="The Broad Institute Genome Sequencing Center for Infectious Disease"/>
            <person name="Wu L."/>
            <person name="Ma J."/>
        </authorList>
    </citation>
    <scope>NUCLEOTIDE SEQUENCE [LARGE SCALE GENOMIC DNA]</scope>
    <source>
        <strain evidence="3">CCUG 50347</strain>
    </source>
</reference>
<dbReference type="InterPro" id="IPR006076">
    <property type="entry name" value="FAD-dep_OxRdtase"/>
</dbReference>
<sequence length="466" mass="49688">MDDGHVVVCGAGVVGLALATMLAGEGRSVTVLEADPAPAPDGADAAWSGWPRHGVAQFRQPHCVFPRFRHLCDEDLPGVTDALLAAGCRSFDPLDTAPPSLGDHASRPDDDRFRWVTGRRPVLEAVLASWAEQQPGVTIRRGVRVTGLVQGDRATRGVPRVAGVVTDDGEKLRADLVVDAMGRRTPSDAWLADLGATPPPRTAEDSGFAYYTRYFSGPLPEWRIGPLVAHGTVTLLTLPSDNDTWSVTVCGASRDVPLKNLRDPVCFDRVLHGFPMQGHWVDADAQPGVAVMAGVLDRIRSLVVDGAPVVTGFTAVGDAWACTNPSAGRGISIGLMHARALRDTLREHPDDPAAFAPAFQRLTEDRVAPYVHAQLRTDRARVAEMDALRRGEPAPAGDPDEAAFAAAAMEDPEVFRALLEVVMCLALPGEVLARPRIADAVARRRGEAPAPPPGPDRRDLVALLAA</sequence>
<evidence type="ECO:0000259" key="1">
    <source>
        <dbReference type="Pfam" id="PF01266"/>
    </source>
</evidence>
<name>A0ABV9RL22_9PSEU</name>
<dbReference type="Pfam" id="PF01266">
    <property type="entry name" value="DAO"/>
    <property type="match status" value="1"/>
</dbReference>
<dbReference type="PANTHER" id="PTHR43876">
    <property type="entry name" value="UBIQUINONE BIOSYNTHESIS MONOOXYGENASE COQ6, MITOCHONDRIAL"/>
    <property type="match status" value="1"/>
</dbReference>
<evidence type="ECO:0000313" key="3">
    <source>
        <dbReference type="Proteomes" id="UP001595909"/>
    </source>
</evidence>
<keyword evidence="3" id="KW-1185">Reference proteome</keyword>
<keyword evidence="2" id="KW-0560">Oxidoreductase</keyword>
<proteinExistence type="predicted"/>
<dbReference type="PANTHER" id="PTHR43876:SF7">
    <property type="entry name" value="UBIQUINONE BIOSYNTHESIS MONOOXYGENASE COQ6, MITOCHONDRIAL"/>
    <property type="match status" value="1"/>
</dbReference>
<comment type="caution">
    <text evidence="2">The sequence shown here is derived from an EMBL/GenBank/DDBJ whole genome shotgun (WGS) entry which is preliminary data.</text>
</comment>
<dbReference type="EMBL" id="JBHSIM010000034">
    <property type="protein sequence ID" value="MFC4833837.1"/>
    <property type="molecule type" value="Genomic_DNA"/>
</dbReference>
<protein>
    <submittedName>
        <fullName evidence="2">NAD(P)/FAD-dependent oxidoreductase</fullName>
        <ecNumber evidence="2">1.-.-.-</ecNumber>
    </submittedName>
</protein>
<dbReference type="RefSeq" id="WP_274188567.1">
    <property type="nucleotide sequence ID" value="NZ_BAABHN010000034.1"/>
</dbReference>
<dbReference type="GO" id="GO:0016491">
    <property type="term" value="F:oxidoreductase activity"/>
    <property type="evidence" value="ECO:0007669"/>
    <property type="project" value="UniProtKB-KW"/>
</dbReference>
<dbReference type="EC" id="1.-.-.-" evidence="2"/>